<keyword evidence="3" id="KW-0560">Oxidoreductase</keyword>
<comment type="cofactor">
    <cofactor evidence="5">
        <name>Fe(2+)</name>
        <dbReference type="ChEBI" id="CHEBI:29033"/>
    </cofactor>
    <text evidence="5">Binds 1 Fe(2+) ion per subunit.</text>
</comment>
<feature type="binding site" evidence="5">
    <location>
        <position position="199"/>
    </location>
    <ligand>
        <name>Fe cation</name>
        <dbReference type="ChEBI" id="CHEBI:24875"/>
        <note>catalytic</note>
    </ligand>
</feature>
<name>A0A024UCC3_9STRA</name>
<dbReference type="eggNOG" id="KOG2731">
    <property type="taxonomic scope" value="Eukaryota"/>
</dbReference>
<dbReference type="AlphaFoldDB" id="A0A024UCC3"/>
<evidence type="ECO:0000259" key="6">
    <source>
        <dbReference type="PROSITE" id="PS51471"/>
    </source>
</evidence>
<dbReference type="EMBL" id="KI913959">
    <property type="protein sequence ID" value="ETW03537.1"/>
    <property type="molecule type" value="Genomic_DNA"/>
</dbReference>
<protein>
    <submittedName>
        <fullName evidence="7">Alkylated DNA repair protein AlkB</fullName>
    </submittedName>
</protein>
<keyword evidence="1 5" id="KW-0479">Metal-binding</keyword>
<dbReference type="PANTHER" id="PTHR16557">
    <property type="entry name" value="ALKYLATED DNA REPAIR PROTEIN ALKB-RELATED"/>
    <property type="match status" value="1"/>
</dbReference>
<dbReference type="GO" id="GO:0005737">
    <property type="term" value="C:cytoplasm"/>
    <property type="evidence" value="ECO:0007669"/>
    <property type="project" value="TreeGrafter"/>
</dbReference>
<dbReference type="InterPro" id="IPR005123">
    <property type="entry name" value="Oxoglu/Fe-dep_dioxygenase_dom"/>
</dbReference>
<dbReference type="RefSeq" id="XP_008867766.1">
    <property type="nucleotide sequence ID" value="XM_008869544.1"/>
</dbReference>
<dbReference type="GO" id="GO:0035516">
    <property type="term" value="F:broad specificity oxidative DNA demethylase activity"/>
    <property type="evidence" value="ECO:0007669"/>
    <property type="project" value="TreeGrafter"/>
</dbReference>
<dbReference type="PROSITE" id="PS51471">
    <property type="entry name" value="FE2OG_OXY"/>
    <property type="match status" value="1"/>
</dbReference>
<gene>
    <name evidence="7" type="ORF">H310_04965</name>
</gene>
<evidence type="ECO:0000256" key="3">
    <source>
        <dbReference type="ARBA" id="ARBA00023002"/>
    </source>
</evidence>
<dbReference type="InterPro" id="IPR004574">
    <property type="entry name" value="Alkb"/>
</dbReference>
<evidence type="ECO:0000256" key="1">
    <source>
        <dbReference type="ARBA" id="ARBA00022723"/>
    </source>
</evidence>
<dbReference type="SUPFAM" id="SSF51197">
    <property type="entry name" value="Clavaminate synthase-like"/>
    <property type="match status" value="1"/>
</dbReference>
<keyword evidence="2" id="KW-0223">Dioxygenase</keyword>
<dbReference type="OrthoDB" id="6614653at2759"/>
<feature type="domain" description="Fe2OG dioxygenase" evidence="6">
    <location>
        <begin position="181"/>
        <end position="299"/>
    </location>
</feature>
<feature type="binding site" evidence="5">
    <location>
        <position position="255"/>
    </location>
    <ligand>
        <name>Fe cation</name>
        <dbReference type="ChEBI" id="CHEBI:24875"/>
        <note>catalytic</note>
    </ligand>
</feature>
<proteinExistence type="predicted"/>
<dbReference type="GO" id="GO:0035513">
    <property type="term" value="P:oxidative RNA demethylation"/>
    <property type="evidence" value="ECO:0007669"/>
    <property type="project" value="TreeGrafter"/>
</dbReference>
<dbReference type="InterPro" id="IPR037151">
    <property type="entry name" value="AlkB-like_sf"/>
</dbReference>
<dbReference type="GO" id="GO:0035515">
    <property type="term" value="F:oxidative RNA demethylase activity"/>
    <property type="evidence" value="ECO:0007669"/>
    <property type="project" value="TreeGrafter"/>
</dbReference>
<evidence type="ECO:0000256" key="2">
    <source>
        <dbReference type="ARBA" id="ARBA00022964"/>
    </source>
</evidence>
<evidence type="ECO:0000256" key="5">
    <source>
        <dbReference type="PIRSR" id="PIRSR604574-2"/>
    </source>
</evidence>
<dbReference type="GO" id="GO:0008198">
    <property type="term" value="F:ferrous iron binding"/>
    <property type="evidence" value="ECO:0007669"/>
    <property type="project" value="TreeGrafter"/>
</dbReference>
<dbReference type="GeneID" id="20082015"/>
<evidence type="ECO:0000313" key="7">
    <source>
        <dbReference type="EMBL" id="ETW03537.1"/>
    </source>
</evidence>
<dbReference type="Pfam" id="PF13532">
    <property type="entry name" value="2OG-FeII_Oxy_2"/>
    <property type="match status" value="1"/>
</dbReference>
<organism evidence="7">
    <name type="scientific">Aphanomyces invadans</name>
    <dbReference type="NCBI Taxonomy" id="157072"/>
    <lineage>
        <taxon>Eukaryota</taxon>
        <taxon>Sar</taxon>
        <taxon>Stramenopiles</taxon>
        <taxon>Oomycota</taxon>
        <taxon>Saprolegniomycetes</taxon>
        <taxon>Saprolegniales</taxon>
        <taxon>Verrucalvaceae</taxon>
        <taxon>Aphanomyces</taxon>
    </lineage>
</organism>
<reference evidence="7" key="1">
    <citation type="submission" date="2013-12" db="EMBL/GenBank/DDBJ databases">
        <title>The Genome Sequence of Aphanomyces invadans NJM9701.</title>
        <authorList>
            <consortium name="The Broad Institute Genomics Platform"/>
            <person name="Russ C."/>
            <person name="Tyler B."/>
            <person name="van West P."/>
            <person name="Dieguez-Uribeondo J."/>
            <person name="Young S.K."/>
            <person name="Zeng Q."/>
            <person name="Gargeya S."/>
            <person name="Fitzgerald M."/>
            <person name="Abouelleil A."/>
            <person name="Alvarado L."/>
            <person name="Chapman S.B."/>
            <person name="Gainer-Dewar J."/>
            <person name="Goldberg J."/>
            <person name="Griggs A."/>
            <person name="Gujja S."/>
            <person name="Hansen M."/>
            <person name="Howarth C."/>
            <person name="Imamovic A."/>
            <person name="Ireland A."/>
            <person name="Larimer J."/>
            <person name="McCowan C."/>
            <person name="Murphy C."/>
            <person name="Pearson M."/>
            <person name="Poon T.W."/>
            <person name="Priest M."/>
            <person name="Roberts A."/>
            <person name="Saif S."/>
            <person name="Shea T."/>
            <person name="Sykes S."/>
            <person name="Wortman J."/>
            <person name="Nusbaum C."/>
            <person name="Birren B."/>
        </authorList>
    </citation>
    <scope>NUCLEOTIDE SEQUENCE [LARGE SCALE GENOMIC DNA]</scope>
    <source>
        <strain evidence="7">NJM9701</strain>
    </source>
</reference>
<dbReference type="PANTHER" id="PTHR16557:SF11">
    <property type="entry name" value="ALPHA-KETOGLUTARATE-DEPENDENT DIOXYGENASE ALKB"/>
    <property type="match status" value="1"/>
</dbReference>
<dbReference type="STRING" id="157072.A0A024UCC3"/>
<dbReference type="InterPro" id="IPR027450">
    <property type="entry name" value="AlkB-like"/>
</dbReference>
<evidence type="ECO:0000256" key="4">
    <source>
        <dbReference type="ARBA" id="ARBA00023004"/>
    </source>
</evidence>
<keyword evidence="4 5" id="KW-0408">Iron</keyword>
<sequence>MNAYKAAEKKWKSFKVARGEAWEERVPHWSSDLIDLEASSAHGARQIDMIEVDPGRHRPVYSFCSHNGTDKTHEGFYVIPDALDHDTQRMLAVKCLTEYAEPPHTTNLHQLNQQVEQIWQKSLNCANAKTKDPMQSLHWAALGYHYDWTQRAYPDQAGSPIPEELGTLGTKFASAVGFELLSEAALVNYYKPTSTMGGHQDDVEVTFDHPVVSLSIGCSAIFLKGGLSKEIAPLELLVRSGDVVIMGGNSRLCFHGIAKILPVLHLDAFPLSEQRSPATPAVATFLRANRLNINVRQVFPHAATSDSDNRGQKKQKIEDE</sequence>
<accession>A0A024UCC3</accession>
<dbReference type="VEuPathDB" id="FungiDB:H310_04965"/>
<dbReference type="Gene3D" id="2.60.120.590">
    <property type="entry name" value="Alpha-ketoglutarate-dependent dioxygenase AlkB-like"/>
    <property type="match status" value="1"/>
</dbReference>
<feature type="binding site" evidence="5">
    <location>
        <position position="201"/>
    </location>
    <ligand>
        <name>Fe cation</name>
        <dbReference type="ChEBI" id="CHEBI:24875"/>
        <note>catalytic</note>
    </ligand>
</feature>